<evidence type="ECO:0000313" key="2">
    <source>
        <dbReference type="Proteomes" id="UP001165960"/>
    </source>
</evidence>
<keyword evidence="2" id="KW-1185">Reference proteome</keyword>
<dbReference type="Proteomes" id="UP001165960">
    <property type="component" value="Unassembled WGS sequence"/>
</dbReference>
<proteinExistence type="predicted"/>
<name>A0ACC2TGI7_9FUNG</name>
<keyword evidence="1" id="KW-0378">Hydrolase</keyword>
<sequence length="244" mass="27911">MTNFLIFVAVAAGQLHNLYPAKAAVFRHDSPLRFLAKIKMRGSTICSGAMYRENVVITTATHLQQPRKLYKVNVPKFTDSLRYLSYNVLDIHIHSNFSFSSKPKSNLTIVILKRTERMMTGMRLDAEFGYEVGFPAHMVGWGEVSKRNTFHEASLEINLPIFDPIECNYIHRGSVNPKLDMCAGHSIGNHDANFFLDASPIFFSYKGHQYLMGLFSWADTYDFEYHPIVYTRVSTFISWINAHA</sequence>
<protein>
    <submittedName>
        <fullName evidence="1">Transmembrane protease serine 11B</fullName>
    </submittedName>
</protein>
<evidence type="ECO:0000313" key="1">
    <source>
        <dbReference type="EMBL" id="KAJ9073825.1"/>
    </source>
</evidence>
<reference evidence="1" key="1">
    <citation type="submission" date="2022-04" db="EMBL/GenBank/DDBJ databases">
        <title>Genome of the entomopathogenic fungus Entomophthora muscae.</title>
        <authorList>
            <person name="Elya C."/>
            <person name="Lovett B.R."/>
            <person name="Lee E."/>
            <person name="Macias A.M."/>
            <person name="Hajek A.E."/>
            <person name="De Bivort B.L."/>
            <person name="Kasson M.T."/>
            <person name="De Fine Licht H.H."/>
            <person name="Stajich J.E."/>
        </authorList>
    </citation>
    <scope>NUCLEOTIDE SEQUENCE</scope>
    <source>
        <strain evidence="1">Berkeley</strain>
    </source>
</reference>
<accession>A0ACC2TGI7</accession>
<organism evidence="1 2">
    <name type="scientific">Entomophthora muscae</name>
    <dbReference type="NCBI Taxonomy" id="34485"/>
    <lineage>
        <taxon>Eukaryota</taxon>
        <taxon>Fungi</taxon>
        <taxon>Fungi incertae sedis</taxon>
        <taxon>Zoopagomycota</taxon>
        <taxon>Entomophthoromycotina</taxon>
        <taxon>Entomophthoromycetes</taxon>
        <taxon>Entomophthorales</taxon>
        <taxon>Entomophthoraceae</taxon>
        <taxon>Entomophthora</taxon>
    </lineage>
</organism>
<keyword evidence="1" id="KW-0812">Transmembrane</keyword>
<keyword evidence="1" id="KW-0645">Protease</keyword>
<comment type="caution">
    <text evidence="1">The sequence shown here is derived from an EMBL/GenBank/DDBJ whole genome shotgun (WGS) entry which is preliminary data.</text>
</comment>
<keyword evidence="1" id="KW-0472">Membrane</keyword>
<gene>
    <name evidence="1" type="primary">TMPRSS11B</name>
    <name evidence="1" type="ORF">DSO57_1012360</name>
</gene>
<dbReference type="EMBL" id="QTSX02002884">
    <property type="protein sequence ID" value="KAJ9073825.1"/>
    <property type="molecule type" value="Genomic_DNA"/>
</dbReference>